<dbReference type="InterPro" id="IPR036638">
    <property type="entry name" value="HLH_DNA-bd_sf"/>
</dbReference>
<dbReference type="Proteomes" id="UP000436088">
    <property type="component" value="Unassembled WGS sequence"/>
</dbReference>
<feature type="compositionally biased region" description="Basic residues" evidence="5">
    <location>
        <begin position="391"/>
        <end position="405"/>
    </location>
</feature>
<feature type="region of interest" description="Disordered" evidence="5">
    <location>
        <begin position="914"/>
        <end position="939"/>
    </location>
</feature>
<comment type="caution">
    <text evidence="7">The sequence shown here is derived from an EMBL/GenBank/DDBJ whole genome shotgun (WGS) entry which is preliminary data.</text>
</comment>
<evidence type="ECO:0000256" key="5">
    <source>
        <dbReference type="SAM" id="MobiDB-lite"/>
    </source>
</evidence>
<evidence type="ECO:0000259" key="6">
    <source>
        <dbReference type="PROSITE" id="PS50888"/>
    </source>
</evidence>
<name>A0A6A3B458_HIBSY</name>
<keyword evidence="2" id="KW-0805">Transcription regulation</keyword>
<evidence type="ECO:0000313" key="7">
    <source>
        <dbReference type="EMBL" id="KAE8711033.1"/>
    </source>
</evidence>
<feature type="compositionally biased region" description="Polar residues" evidence="5">
    <location>
        <begin position="929"/>
        <end position="939"/>
    </location>
</feature>
<dbReference type="SUPFAM" id="SSF47459">
    <property type="entry name" value="HLH, helix-loop-helix DNA-binding domain"/>
    <property type="match status" value="1"/>
</dbReference>
<dbReference type="Pfam" id="PF05003">
    <property type="entry name" value="DUF668"/>
    <property type="match status" value="1"/>
</dbReference>
<dbReference type="PROSITE" id="PS50888">
    <property type="entry name" value="BHLH"/>
    <property type="match status" value="1"/>
</dbReference>
<gene>
    <name evidence="7" type="ORF">F3Y22_tig00110303pilonHSYRG00006</name>
</gene>
<evidence type="ECO:0000256" key="4">
    <source>
        <dbReference type="ARBA" id="ARBA00023242"/>
    </source>
</evidence>
<dbReference type="GO" id="GO:0046983">
    <property type="term" value="F:protein dimerization activity"/>
    <property type="evidence" value="ECO:0007669"/>
    <property type="project" value="InterPro"/>
</dbReference>
<dbReference type="PANTHER" id="PTHR46196">
    <property type="entry name" value="TRANSCRIPTION FACTOR BHLH155-LIKE ISOFORM X1-RELATED"/>
    <property type="match status" value="1"/>
</dbReference>
<feature type="domain" description="BHLH" evidence="6">
    <location>
        <begin position="405"/>
        <end position="454"/>
    </location>
</feature>
<dbReference type="GO" id="GO:0003700">
    <property type="term" value="F:DNA-binding transcription factor activity"/>
    <property type="evidence" value="ECO:0007669"/>
    <property type="project" value="InterPro"/>
</dbReference>
<dbReference type="GO" id="GO:0003677">
    <property type="term" value="F:DNA binding"/>
    <property type="evidence" value="ECO:0007669"/>
    <property type="project" value="UniProtKB-KW"/>
</dbReference>
<comment type="subcellular location">
    <subcellularLocation>
        <location evidence="1">Nucleus</location>
    </subcellularLocation>
</comment>
<dbReference type="GO" id="GO:0005634">
    <property type="term" value="C:nucleus"/>
    <property type="evidence" value="ECO:0007669"/>
    <property type="project" value="UniProtKB-SubCell"/>
</dbReference>
<dbReference type="AlphaFoldDB" id="A0A6A3B458"/>
<protein>
    <submittedName>
        <fullName evidence="7">Basic helix-loop-helix DNA-binding superfamily protein, putative isoform 1</fullName>
    </submittedName>
</protein>
<evidence type="ECO:0000256" key="1">
    <source>
        <dbReference type="ARBA" id="ARBA00004123"/>
    </source>
</evidence>
<dbReference type="InterPro" id="IPR007700">
    <property type="entry name" value="DUF668"/>
</dbReference>
<reference evidence="7" key="1">
    <citation type="submission" date="2019-09" db="EMBL/GenBank/DDBJ databases">
        <title>Draft genome information of white flower Hibiscus syriacus.</title>
        <authorList>
            <person name="Kim Y.-M."/>
        </authorList>
    </citation>
    <scope>NUCLEOTIDE SEQUENCE [LARGE SCALE GENOMIC DNA]</scope>
    <source>
        <strain evidence="7">YM2019G1</strain>
    </source>
</reference>
<keyword evidence="3" id="KW-0804">Transcription</keyword>
<evidence type="ECO:0000313" key="8">
    <source>
        <dbReference type="Proteomes" id="UP000436088"/>
    </source>
</evidence>
<evidence type="ECO:0000256" key="3">
    <source>
        <dbReference type="ARBA" id="ARBA00023163"/>
    </source>
</evidence>
<accession>A0A6A3B458</accession>
<keyword evidence="8" id="KW-1185">Reference proteome</keyword>
<keyword evidence="4" id="KW-0539">Nucleus</keyword>
<organism evidence="7 8">
    <name type="scientific">Hibiscus syriacus</name>
    <name type="common">Rose of Sharon</name>
    <dbReference type="NCBI Taxonomy" id="106335"/>
    <lineage>
        <taxon>Eukaryota</taxon>
        <taxon>Viridiplantae</taxon>
        <taxon>Streptophyta</taxon>
        <taxon>Embryophyta</taxon>
        <taxon>Tracheophyta</taxon>
        <taxon>Spermatophyta</taxon>
        <taxon>Magnoliopsida</taxon>
        <taxon>eudicotyledons</taxon>
        <taxon>Gunneridae</taxon>
        <taxon>Pentapetalae</taxon>
        <taxon>rosids</taxon>
        <taxon>malvids</taxon>
        <taxon>Malvales</taxon>
        <taxon>Malvaceae</taxon>
        <taxon>Malvoideae</taxon>
        <taxon>Hibiscus</taxon>
    </lineage>
</organism>
<feature type="region of interest" description="Disordered" evidence="5">
    <location>
        <begin position="330"/>
        <end position="418"/>
    </location>
</feature>
<feature type="compositionally biased region" description="Basic and acidic residues" evidence="5">
    <location>
        <begin position="378"/>
        <end position="390"/>
    </location>
</feature>
<dbReference type="GO" id="GO:0045927">
    <property type="term" value="P:positive regulation of growth"/>
    <property type="evidence" value="ECO:0007669"/>
    <property type="project" value="InterPro"/>
</dbReference>
<dbReference type="InterPro" id="IPR043561">
    <property type="entry name" value="LHW-like"/>
</dbReference>
<dbReference type="PANTHER" id="PTHR46196:SF3">
    <property type="entry name" value="TRANSCRIPTION FACTOR LHW-LIKE ISOFORM X1"/>
    <property type="match status" value="1"/>
</dbReference>
<sequence>MWGAAGLLETSGEGSGSWNVWKQRRLPRGCSGILEAAGDHWNIAGFLVTIFSPVKLTRIRFHRGMDISVCIRIQGNMICYHAFNIKSIDIFELFDSIVLVPVLPHGVLQLGSPEMVNEDLSILAYIKDRFAYIHAHFPPPLLMSRFSEKLEVSEDSNAVDSVELDKLFSIQNAFKVPGMDLPEILESEIKNNSLPPVSLSVVSSPLSQSLSSSQLATQETILYGLSRLKDESHVFPPVPPFGNYYADDAGFLSFPEDCELHKALGPAFGRESNEYLWESSLVSEKVLSDLFDGNESLLSGKVGDAEYLLQAVVGQVYDIAHLSDHIMTSTRQLASRPRSVKDNTTPSRKLTSPAYVGGVDSSPKKTASSESTISMLTDNEKPEKGCDYTRSRKGQKQSSVSKRKARAGDKPRTRPRDRQLIHDRLKELRELVPNGAKYSIDALLDQTVNHMLYLRSVTNRAEKLRQWVHGEVTARKNVRSSEMKNGYQKNQTSCGFEIRDELKLCPIVVEDLAQQGHLLIEMLCDEHGLFLEIAQVIRSFNLTILKGVMERSWNNTWAHFIVEASKDFNRLHIFWPLMQLLQRQRNAKPIPNSLLPKAMSKRNIIRNNHPTQLVEQKLEDLGHAVAVVSRLSKKCIDEELNRFEIAYQKMTQRVMEIGNFDFSSRNVGKTIKKMEKYANATSALYKSLVALNELEASEKKMQKWRIKKDYFNQEITFQRKQVVHFKQNLHHFWTLRSESSLLLYSQKKSFKHEGLSRGQLLPSCGESKYMKQASKSSPIMKASKTKPRSPQVNALGFQIPVIRNKRLMQSAPANTVGAAGLAFRYANLIIMAESCFHTTTSIGKEARENMFEMLPIRLKQALRRKLKGQWSKESDGGQGLAQGWKEALEEIIGWLAPVAHDTLRWQQERDLGKQRLNAKPTVTPRSGLCVSTKSSGSHS</sequence>
<dbReference type="InterPro" id="IPR011598">
    <property type="entry name" value="bHLH_dom"/>
</dbReference>
<feature type="compositionally biased region" description="Basic and acidic residues" evidence="5">
    <location>
        <begin position="406"/>
        <end position="418"/>
    </location>
</feature>
<feature type="compositionally biased region" description="Polar residues" evidence="5">
    <location>
        <begin position="364"/>
        <end position="377"/>
    </location>
</feature>
<evidence type="ECO:0000256" key="2">
    <source>
        <dbReference type="ARBA" id="ARBA00023015"/>
    </source>
</evidence>
<keyword evidence="7" id="KW-0238">DNA-binding</keyword>
<proteinExistence type="predicted"/>
<dbReference type="Pfam" id="PF23176">
    <property type="entry name" value="bHLH_LHW"/>
    <property type="match status" value="1"/>
</dbReference>
<dbReference type="EMBL" id="VEPZ02000921">
    <property type="protein sequence ID" value="KAE8711033.1"/>
    <property type="molecule type" value="Genomic_DNA"/>
</dbReference>